<dbReference type="Proteomes" id="UP001500635">
    <property type="component" value="Unassembled WGS sequence"/>
</dbReference>
<gene>
    <name evidence="5" type="ORF">GCM10023147_49110</name>
</gene>
<organism evidence="5 6">
    <name type="scientific">Tsukamurella soli</name>
    <dbReference type="NCBI Taxonomy" id="644556"/>
    <lineage>
        <taxon>Bacteria</taxon>
        <taxon>Bacillati</taxon>
        <taxon>Actinomycetota</taxon>
        <taxon>Actinomycetes</taxon>
        <taxon>Mycobacteriales</taxon>
        <taxon>Tsukamurellaceae</taxon>
        <taxon>Tsukamurella</taxon>
    </lineage>
</organism>
<dbReference type="InterPro" id="IPR036052">
    <property type="entry name" value="TrpB-like_PALP_sf"/>
</dbReference>
<evidence type="ECO:0000256" key="1">
    <source>
        <dbReference type="ARBA" id="ARBA00001933"/>
    </source>
</evidence>
<keyword evidence="6" id="KW-1185">Reference proteome</keyword>
<feature type="domain" description="Tryptophan synthase beta chain-like PALP" evidence="4">
    <location>
        <begin position="24"/>
        <end position="301"/>
    </location>
</feature>
<proteinExistence type="predicted"/>
<dbReference type="Gene3D" id="3.40.50.1100">
    <property type="match status" value="2"/>
</dbReference>
<dbReference type="InterPro" id="IPR001926">
    <property type="entry name" value="TrpB-like_PALP"/>
</dbReference>
<dbReference type="PANTHER" id="PTHR48078:SF6">
    <property type="entry name" value="L-THREONINE DEHYDRATASE CATABOLIC TDCB"/>
    <property type="match status" value="1"/>
</dbReference>
<dbReference type="NCBIfam" id="NF006094">
    <property type="entry name" value="PRK08246.1"/>
    <property type="match status" value="1"/>
</dbReference>
<dbReference type="Pfam" id="PF00291">
    <property type="entry name" value="PALP"/>
    <property type="match status" value="1"/>
</dbReference>
<reference evidence="6" key="1">
    <citation type="journal article" date="2019" name="Int. J. Syst. Evol. Microbiol.">
        <title>The Global Catalogue of Microorganisms (GCM) 10K type strain sequencing project: providing services to taxonomists for standard genome sequencing and annotation.</title>
        <authorList>
            <consortium name="The Broad Institute Genomics Platform"/>
            <consortium name="The Broad Institute Genome Sequencing Center for Infectious Disease"/>
            <person name="Wu L."/>
            <person name="Ma J."/>
        </authorList>
    </citation>
    <scope>NUCLEOTIDE SEQUENCE [LARGE SCALE GENOMIC DNA]</scope>
    <source>
        <strain evidence="6">JCM 17688</strain>
    </source>
</reference>
<name>A0ABP8KFX1_9ACTN</name>
<protein>
    <submittedName>
        <fullName evidence="5">Threonine/serine dehydratase</fullName>
    </submittedName>
</protein>
<evidence type="ECO:0000256" key="2">
    <source>
        <dbReference type="ARBA" id="ARBA00022898"/>
    </source>
</evidence>
<comment type="caution">
    <text evidence="5">The sequence shown here is derived from an EMBL/GenBank/DDBJ whole genome shotgun (WGS) entry which is preliminary data.</text>
</comment>
<evidence type="ECO:0000259" key="4">
    <source>
        <dbReference type="Pfam" id="PF00291"/>
    </source>
</evidence>
<accession>A0ABP8KFX1</accession>
<evidence type="ECO:0000313" key="6">
    <source>
        <dbReference type="Proteomes" id="UP001500635"/>
    </source>
</evidence>
<evidence type="ECO:0000313" key="5">
    <source>
        <dbReference type="EMBL" id="GAA4405787.1"/>
    </source>
</evidence>
<dbReference type="InterPro" id="IPR050147">
    <property type="entry name" value="Ser/Thr_Dehydratase"/>
</dbReference>
<evidence type="ECO:0000256" key="3">
    <source>
        <dbReference type="ARBA" id="ARBA00023239"/>
    </source>
</evidence>
<dbReference type="SUPFAM" id="SSF53686">
    <property type="entry name" value="Tryptophan synthase beta subunit-like PLP-dependent enzymes"/>
    <property type="match status" value="1"/>
</dbReference>
<dbReference type="EMBL" id="BAABFR010000144">
    <property type="protein sequence ID" value="GAA4405787.1"/>
    <property type="molecule type" value="Genomic_DNA"/>
</dbReference>
<keyword evidence="3" id="KW-0456">Lyase</keyword>
<keyword evidence="2" id="KW-0663">Pyridoxal phosphate</keyword>
<sequence length="307" mass="31409">MTALLSTVDLLAARERLAGRVVVTPTLEIPGSDVLLHLEYLQLGGTVKYRGALNMLLAAAAQGPVRRVVAASGGDTAVGAALAARTLGVPARVFVPSITPTQKVIRLSKLGADVVQVADLPAAFDAAAVDADEPGAVLVHPYDQREVAAGNGTLAFDLVAAVDRLDTVLVAVAGGGLLAGVVLGLRAAGRDGVRVVGVETEDCPTLDAALRAGRPVDVPFNGIAVDSLGAPRLGDIGFEVASTAGVESVLVSDEDAIAARDELWAERRILIEYGSAVPYAAVMSGAYRPEPGERVAVLLCGANTPRD</sequence>
<dbReference type="PANTHER" id="PTHR48078">
    <property type="entry name" value="THREONINE DEHYDRATASE, MITOCHONDRIAL-RELATED"/>
    <property type="match status" value="1"/>
</dbReference>
<comment type="cofactor">
    <cofactor evidence="1">
        <name>pyridoxal 5'-phosphate</name>
        <dbReference type="ChEBI" id="CHEBI:597326"/>
    </cofactor>
</comment>
<dbReference type="RefSeq" id="WP_345001233.1">
    <property type="nucleotide sequence ID" value="NZ_BAABFR010000144.1"/>
</dbReference>